<evidence type="ECO:0000313" key="1">
    <source>
        <dbReference type="EMBL" id="UYV79476.1"/>
    </source>
</evidence>
<dbReference type="EMBL" id="CP092879">
    <property type="protein sequence ID" value="UYV79476.1"/>
    <property type="molecule type" value="Genomic_DNA"/>
</dbReference>
<keyword evidence="2" id="KW-1185">Reference proteome</keyword>
<protein>
    <submittedName>
        <fullName evidence="1">SLU7</fullName>
    </submittedName>
</protein>
<dbReference type="Proteomes" id="UP001235939">
    <property type="component" value="Chromosome 17"/>
</dbReference>
<organism evidence="1 2">
    <name type="scientific">Cordylochernes scorpioides</name>
    <dbReference type="NCBI Taxonomy" id="51811"/>
    <lineage>
        <taxon>Eukaryota</taxon>
        <taxon>Metazoa</taxon>
        <taxon>Ecdysozoa</taxon>
        <taxon>Arthropoda</taxon>
        <taxon>Chelicerata</taxon>
        <taxon>Arachnida</taxon>
        <taxon>Pseudoscorpiones</taxon>
        <taxon>Cheliferoidea</taxon>
        <taxon>Chernetidae</taxon>
        <taxon>Cordylochernes</taxon>
    </lineage>
</organism>
<accession>A0ABY6LEB3</accession>
<gene>
    <name evidence="1" type="ORF">LAZ67_17002781</name>
</gene>
<reference evidence="1 2" key="1">
    <citation type="submission" date="2022-01" db="EMBL/GenBank/DDBJ databases">
        <title>A chromosomal length assembly of Cordylochernes scorpioides.</title>
        <authorList>
            <person name="Zeh D."/>
            <person name="Zeh J."/>
        </authorList>
    </citation>
    <scope>NUCLEOTIDE SEQUENCE [LARGE SCALE GENOMIC DNA]</scope>
    <source>
        <strain evidence="1">IN4F17</strain>
        <tissue evidence="1">Whole Body</tissue>
    </source>
</reference>
<name>A0ABY6LEB3_9ARAC</name>
<evidence type="ECO:0000313" key="2">
    <source>
        <dbReference type="Proteomes" id="UP001235939"/>
    </source>
</evidence>
<sequence>MVEVKAPTEEEMEAYRMKRMRADDPMSAFMKSTGLEVTLNPGRRLEMEMKNFQNSTYKTERELVARDPRIWQWRCHRRGGGSWRGQGNSALMGEKPGWRPVEEAGCPGSLELEGSKLQALQSLVENRQWVSSDTTHFAIYEEYVDRVLRRCGDGDGVVLETNWKDPGLQVRPIMENTSRMTGRTAL</sequence>
<proteinExistence type="predicted"/>